<keyword evidence="3" id="KW-1185">Reference proteome</keyword>
<gene>
    <name evidence="2" type="ORF">AAFF_G00309120</name>
</gene>
<name>A0AAD7SNW0_9TELE</name>
<dbReference type="Proteomes" id="UP001221898">
    <property type="component" value="Unassembled WGS sequence"/>
</dbReference>
<keyword evidence="1" id="KW-0732">Signal</keyword>
<evidence type="ECO:0000256" key="1">
    <source>
        <dbReference type="SAM" id="SignalP"/>
    </source>
</evidence>
<evidence type="ECO:0000313" key="3">
    <source>
        <dbReference type="Proteomes" id="UP001221898"/>
    </source>
</evidence>
<accession>A0AAD7SNW0</accession>
<feature type="chain" id="PRO_5041988530" evidence="1">
    <location>
        <begin position="17"/>
        <end position="195"/>
    </location>
</feature>
<reference evidence="2" key="1">
    <citation type="journal article" date="2023" name="Science">
        <title>Genome structures resolve the early diversification of teleost fishes.</title>
        <authorList>
            <person name="Parey E."/>
            <person name="Louis A."/>
            <person name="Montfort J."/>
            <person name="Bouchez O."/>
            <person name="Roques C."/>
            <person name="Iampietro C."/>
            <person name="Lluch J."/>
            <person name="Castinel A."/>
            <person name="Donnadieu C."/>
            <person name="Desvignes T."/>
            <person name="Floi Bucao C."/>
            <person name="Jouanno E."/>
            <person name="Wen M."/>
            <person name="Mejri S."/>
            <person name="Dirks R."/>
            <person name="Jansen H."/>
            <person name="Henkel C."/>
            <person name="Chen W.J."/>
            <person name="Zahm M."/>
            <person name="Cabau C."/>
            <person name="Klopp C."/>
            <person name="Thompson A.W."/>
            <person name="Robinson-Rechavi M."/>
            <person name="Braasch I."/>
            <person name="Lecointre G."/>
            <person name="Bobe J."/>
            <person name="Postlethwait J.H."/>
            <person name="Berthelot C."/>
            <person name="Roest Crollius H."/>
            <person name="Guiguen Y."/>
        </authorList>
    </citation>
    <scope>NUCLEOTIDE SEQUENCE</scope>
    <source>
        <strain evidence="2">NC1722</strain>
    </source>
</reference>
<comment type="caution">
    <text evidence="2">The sequence shown here is derived from an EMBL/GenBank/DDBJ whole genome shotgun (WGS) entry which is preliminary data.</text>
</comment>
<protein>
    <submittedName>
        <fullName evidence="2">Uncharacterized protein</fullName>
    </submittedName>
</protein>
<proteinExistence type="predicted"/>
<sequence length="195" mass="22252">MKAVLLLSLALVLISATSINRIQLEEIIHELKKDLPQEFINHSVPEVIGKEKCTIEDICIAEKILSETLGTNSTISRKIRAYIRTKSCTLIKNGNDMEIRKIQLEEIIKELKKLPQIFKHHLVPDVIAKGDCTTEDFCKAENISSNTLGKNATISRLFREYTVGTTCTLIHNGKELEMRVLWNHLHQCVQKMYPQ</sequence>
<dbReference type="EMBL" id="JAINUG010000045">
    <property type="protein sequence ID" value="KAJ8406024.1"/>
    <property type="molecule type" value="Genomic_DNA"/>
</dbReference>
<dbReference type="AlphaFoldDB" id="A0AAD7SNW0"/>
<feature type="signal peptide" evidence="1">
    <location>
        <begin position="1"/>
        <end position="16"/>
    </location>
</feature>
<organism evidence="2 3">
    <name type="scientific">Aldrovandia affinis</name>
    <dbReference type="NCBI Taxonomy" id="143900"/>
    <lineage>
        <taxon>Eukaryota</taxon>
        <taxon>Metazoa</taxon>
        <taxon>Chordata</taxon>
        <taxon>Craniata</taxon>
        <taxon>Vertebrata</taxon>
        <taxon>Euteleostomi</taxon>
        <taxon>Actinopterygii</taxon>
        <taxon>Neopterygii</taxon>
        <taxon>Teleostei</taxon>
        <taxon>Notacanthiformes</taxon>
        <taxon>Halosauridae</taxon>
        <taxon>Aldrovandia</taxon>
    </lineage>
</organism>
<evidence type="ECO:0000313" key="2">
    <source>
        <dbReference type="EMBL" id="KAJ8406024.1"/>
    </source>
</evidence>